<protein>
    <submittedName>
        <fullName evidence="2">Uncharacterized protein</fullName>
    </submittedName>
</protein>
<feature type="region of interest" description="Disordered" evidence="1">
    <location>
        <begin position="1030"/>
        <end position="1086"/>
    </location>
</feature>
<feature type="compositionally biased region" description="Basic and acidic residues" evidence="1">
    <location>
        <begin position="1354"/>
        <end position="1370"/>
    </location>
</feature>
<evidence type="ECO:0000313" key="2">
    <source>
        <dbReference type="EMBL" id="KAE9392763.1"/>
    </source>
</evidence>
<evidence type="ECO:0000256" key="1">
    <source>
        <dbReference type="SAM" id="MobiDB-lite"/>
    </source>
</evidence>
<feature type="compositionally biased region" description="Polar residues" evidence="1">
    <location>
        <begin position="1450"/>
        <end position="1460"/>
    </location>
</feature>
<feature type="compositionally biased region" description="Polar residues" evidence="1">
    <location>
        <begin position="867"/>
        <end position="881"/>
    </location>
</feature>
<feature type="compositionally biased region" description="Low complexity" evidence="1">
    <location>
        <begin position="737"/>
        <end position="747"/>
    </location>
</feature>
<dbReference type="EMBL" id="ML769588">
    <property type="protein sequence ID" value="KAE9392763.1"/>
    <property type="molecule type" value="Genomic_DNA"/>
</dbReference>
<feature type="compositionally biased region" description="Low complexity" evidence="1">
    <location>
        <begin position="1004"/>
        <end position="1013"/>
    </location>
</feature>
<feature type="compositionally biased region" description="Low complexity" evidence="1">
    <location>
        <begin position="902"/>
        <end position="915"/>
    </location>
</feature>
<feature type="compositionally biased region" description="Low complexity" evidence="1">
    <location>
        <begin position="492"/>
        <end position="501"/>
    </location>
</feature>
<feature type="region of interest" description="Disordered" evidence="1">
    <location>
        <begin position="832"/>
        <end position="950"/>
    </location>
</feature>
<feature type="compositionally biased region" description="Polar residues" evidence="1">
    <location>
        <begin position="584"/>
        <end position="598"/>
    </location>
</feature>
<feature type="compositionally biased region" description="Polar residues" evidence="1">
    <location>
        <begin position="1049"/>
        <end position="1073"/>
    </location>
</feature>
<feature type="compositionally biased region" description="Polar residues" evidence="1">
    <location>
        <begin position="832"/>
        <end position="849"/>
    </location>
</feature>
<keyword evidence="3" id="KW-1185">Reference proteome</keyword>
<gene>
    <name evidence="2" type="ORF">BT96DRAFT_1023392</name>
</gene>
<feature type="compositionally biased region" description="Low complexity" evidence="1">
    <location>
        <begin position="1423"/>
        <end position="1438"/>
    </location>
</feature>
<feature type="compositionally biased region" description="Basic and acidic residues" evidence="1">
    <location>
        <begin position="988"/>
        <end position="1003"/>
    </location>
</feature>
<feature type="region of interest" description="Disordered" evidence="1">
    <location>
        <begin position="408"/>
        <end position="673"/>
    </location>
</feature>
<sequence length="1460" mass="154791">MSILQSTRSRPLDPLLLDDGLVSGGSIPSAARYLGQTPESAMVNEIFNNPDAWNVQFGGEGHMDSAGPMDVGLTSGSSMGSSSFGKGFNRERRGENRQTSGSPMKKASRSVPHPEGYHLKRKSKLQLEAFTLKSFESRPHVTPHLSSASSMSDTSSLASSTPSLNSSLPTISDEDSVDSHPKSLELARSKWKGTKDAVDGRRDSRSLVALMEPSNTVSPEAGERVSILWSRQDVFHAFPSPKGHDFDFRDSQASAESASSILAMASTLSRVEESQSSPGFTRQRRNVPSLKISTTTTMTTTTMTTVITVQSPEKTSPASVVLSASATWSILELYGDSPKPSPKAFTIPKTSSHLHNTFNASDLQLPPRVPLPKSAFASKFTSQQLNMNPPGSARIVELPADFVIPPLSRTKSKLKGPRMVPASPLRITMTKQPSPPPLPERESATLSRSRTNGKVRPLPKLPRGHSPPPPVPSLPSMPALKDAAPPTPKAPAPTTSSRPPAYSLSSMPSGKDTARPPQRGTKSALRHRIPPPPLPLDSPLPPLPSNAPDVAVDTSTQSNDAGAFPVKPTTRSRTAKPHLPPHNAATTTQNVEVQSKVSVTKPEKDVHSVPTLEPVVRSRMPPPPPLSLDSPPLPPLPVDASPKSQAPDSAGSNKKEVLPVPTLEPPSSTLEPEMKAVNLQPLRLSNVISKAVPARPSRNGVVSPIPSPVLEKLNALDTLPGQSKLLSPPTSRHRSSASESSLGSAGRDAPSTSSVQLSAKKTLKKSLRTSSSFASLPKFAPDVPLPDASTLARRTRKDSVRPPLELDPLKVVSAAPKVDTTAPEIPLVMVELSSSGPTGNEGISSSGSPSVEAFPSIPPSMEAATQIEGTLTQETTGNGSLPTEAVCSPESGSSRLQKPIDSSSSPTPTRAPASPVHRKGASLPSADIRPALKIHQKSSSSLSFKPLVGPLLPDVATLAKRLTTRKNSISTGFRPPFPEASPRLNSTSRDDRPPSDSMRHSRGDSSSSNGSMSIFKSSSEMVILYKPNAEQQVETSTDAPPRPPRRDLSTSSPLRPRNTSPESSSPLPNSATLTMRRGRNASVSVRRPSIIDNAPLPDRNVLSQRVRSSSVLGSRPYSNVSDAFAPSTSSADTVDASSALPQTTRVASGSSTDVNVPLAAPKPVVAAGSWVPQLSKRLAEPAIPPTGAAQKVSNAVTIPGLAARPRARSMSGIKPTKVTAPPIPSLPSQTLRGSPSLQVPKAPLVSRTPSPVSSILVRNNTASPQPSMHVRFRSIDKRPLPAAVVPLVKNNEPVSQPSQEPNSESRRGGQRPTETPLIKNDEPVGRSLQEHSAEESRGRRTLARVEPPTVVMNEENRPSHAYERSTESSRGRQRTSMEVVSPRGRSASATRATKQPSTRKRAVSVAASPRKTPFLPPPPLPLSPDDILSADSLASAGSRGRISPFPSRPVSRNSARSGAF</sequence>
<feature type="compositionally biased region" description="Pro residues" evidence="1">
    <location>
        <begin position="465"/>
        <end position="475"/>
    </location>
</feature>
<organism evidence="2 3">
    <name type="scientific">Gymnopus androsaceus JB14</name>
    <dbReference type="NCBI Taxonomy" id="1447944"/>
    <lineage>
        <taxon>Eukaryota</taxon>
        <taxon>Fungi</taxon>
        <taxon>Dikarya</taxon>
        <taxon>Basidiomycota</taxon>
        <taxon>Agaricomycotina</taxon>
        <taxon>Agaricomycetes</taxon>
        <taxon>Agaricomycetidae</taxon>
        <taxon>Agaricales</taxon>
        <taxon>Marasmiineae</taxon>
        <taxon>Omphalotaceae</taxon>
        <taxon>Gymnopus</taxon>
    </lineage>
</organism>
<feature type="compositionally biased region" description="Low complexity" evidence="1">
    <location>
        <begin position="72"/>
        <end position="87"/>
    </location>
</feature>
<feature type="region of interest" description="Disordered" evidence="1">
    <location>
        <begin position="1287"/>
        <end position="1460"/>
    </location>
</feature>
<dbReference type="OrthoDB" id="3002189at2759"/>
<feature type="compositionally biased region" description="Pro residues" evidence="1">
    <location>
        <begin position="620"/>
        <end position="637"/>
    </location>
</feature>
<feature type="compositionally biased region" description="Polar residues" evidence="1">
    <location>
        <begin position="643"/>
        <end position="652"/>
    </location>
</feature>
<feature type="compositionally biased region" description="Basic and acidic residues" evidence="1">
    <location>
        <begin position="1319"/>
        <end position="1338"/>
    </location>
</feature>
<feature type="compositionally biased region" description="Polar residues" evidence="1">
    <location>
        <begin position="1387"/>
        <end position="1396"/>
    </location>
</feature>
<proteinExistence type="predicted"/>
<feature type="compositionally biased region" description="Polar residues" evidence="1">
    <location>
        <begin position="1226"/>
        <end position="1237"/>
    </location>
</feature>
<feature type="compositionally biased region" description="Polar residues" evidence="1">
    <location>
        <begin position="720"/>
        <end position="730"/>
    </location>
</feature>
<feature type="region of interest" description="Disordered" evidence="1">
    <location>
        <begin position="1107"/>
        <end position="1137"/>
    </location>
</feature>
<evidence type="ECO:0000313" key="3">
    <source>
        <dbReference type="Proteomes" id="UP000799118"/>
    </source>
</evidence>
<feature type="compositionally biased region" description="Low complexity" evidence="1">
    <location>
        <begin position="1125"/>
        <end position="1137"/>
    </location>
</feature>
<dbReference type="Proteomes" id="UP000799118">
    <property type="component" value="Unassembled WGS sequence"/>
</dbReference>
<feature type="compositionally biased region" description="Polar residues" evidence="1">
    <location>
        <begin position="1292"/>
        <end position="1302"/>
    </location>
</feature>
<accession>A0A6A4H4W9</accession>
<name>A0A6A4H4W9_9AGAR</name>
<reference evidence="2" key="1">
    <citation type="journal article" date="2019" name="Environ. Microbiol.">
        <title>Fungal ecological strategies reflected in gene transcription - a case study of two litter decomposers.</title>
        <authorList>
            <person name="Barbi F."/>
            <person name="Kohler A."/>
            <person name="Barry K."/>
            <person name="Baskaran P."/>
            <person name="Daum C."/>
            <person name="Fauchery L."/>
            <person name="Ihrmark K."/>
            <person name="Kuo A."/>
            <person name="LaButti K."/>
            <person name="Lipzen A."/>
            <person name="Morin E."/>
            <person name="Grigoriev I.V."/>
            <person name="Henrissat B."/>
            <person name="Lindahl B."/>
            <person name="Martin F."/>
        </authorList>
    </citation>
    <scope>NUCLEOTIDE SEQUENCE</scope>
    <source>
        <strain evidence="2">JB14</strain>
    </source>
</reference>
<feature type="region of interest" description="Disordered" evidence="1">
    <location>
        <begin position="139"/>
        <end position="182"/>
    </location>
</feature>
<feature type="region of interest" description="Disordered" evidence="1">
    <location>
        <begin position="965"/>
        <end position="1013"/>
    </location>
</feature>
<feature type="compositionally biased region" description="Low complexity" evidence="1">
    <location>
        <begin position="145"/>
        <end position="171"/>
    </location>
</feature>
<feature type="compositionally biased region" description="Pro residues" evidence="1">
    <location>
        <begin position="530"/>
        <end position="545"/>
    </location>
</feature>
<feature type="region of interest" description="Disordered" evidence="1">
    <location>
        <begin position="713"/>
        <end position="801"/>
    </location>
</feature>
<feature type="region of interest" description="Disordered" evidence="1">
    <location>
        <begin position="60"/>
        <end position="115"/>
    </location>
</feature>
<feature type="region of interest" description="Disordered" evidence="1">
    <location>
        <begin position="1203"/>
        <end position="1251"/>
    </location>
</feature>